<evidence type="ECO:0000256" key="1">
    <source>
        <dbReference type="SAM" id="MobiDB-lite"/>
    </source>
</evidence>
<evidence type="ECO:0000313" key="2">
    <source>
        <dbReference type="EMBL" id="PON32098.1"/>
    </source>
</evidence>
<reference evidence="3" key="1">
    <citation type="submission" date="2016-06" db="EMBL/GenBank/DDBJ databases">
        <title>Parallel loss of symbiosis genes in relatives of nitrogen-fixing non-legume Parasponia.</title>
        <authorList>
            <person name="Van Velzen R."/>
            <person name="Holmer R."/>
            <person name="Bu F."/>
            <person name="Rutten L."/>
            <person name="Van Zeijl A."/>
            <person name="Liu W."/>
            <person name="Santuari L."/>
            <person name="Cao Q."/>
            <person name="Sharma T."/>
            <person name="Shen D."/>
            <person name="Roswanjaya Y."/>
            <person name="Wardhani T."/>
            <person name="Kalhor M.S."/>
            <person name="Jansen J."/>
            <person name="Van den Hoogen J."/>
            <person name="Gungor B."/>
            <person name="Hartog M."/>
            <person name="Hontelez J."/>
            <person name="Verver J."/>
            <person name="Yang W.-C."/>
            <person name="Schijlen E."/>
            <person name="Repin R."/>
            <person name="Schilthuizen M."/>
            <person name="Schranz E."/>
            <person name="Heidstra R."/>
            <person name="Miyata K."/>
            <person name="Fedorova E."/>
            <person name="Kohlen W."/>
            <person name="Bisseling T."/>
            <person name="Smit S."/>
            <person name="Geurts R."/>
        </authorList>
    </citation>
    <scope>NUCLEOTIDE SEQUENCE [LARGE SCALE GENOMIC DNA]</scope>
    <source>
        <strain evidence="3">cv. WU1-14</strain>
    </source>
</reference>
<dbReference type="Proteomes" id="UP000237105">
    <property type="component" value="Unassembled WGS sequence"/>
</dbReference>
<keyword evidence="3" id="KW-1185">Reference proteome</keyword>
<dbReference type="EMBL" id="JXTB01000869">
    <property type="protein sequence ID" value="PON32098.1"/>
    <property type="molecule type" value="Genomic_DNA"/>
</dbReference>
<evidence type="ECO:0000313" key="3">
    <source>
        <dbReference type="Proteomes" id="UP000237105"/>
    </source>
</evidence>
<feature type="compositionally biased region" description="Basic and acidic residues" evidence="1">
    <location>
        <begin position="1"/>
        <end position="14"/>
    </location>
</feature>
<gene>
    <name evidence="2" type="ORF">PanWU01x14_364260</name>
</gene>
<dbReference type="AlphaFoldDB" id="A0A2P5A6E3"/>
<feature type="region of interest" description="Disordered" evidence="1">
    <location>
        <begin position="1"/>
        <end position="20"/>
    </location>
</feature>
<sequence length="77" mass="8873">MCASRLEARNDGKAQQKIWGPPQLDPCRLSRASLVRNQPNNIHRLDSARAKLNDFTVSTFKAFEEKVDSLDHIYQFQ</sequence>
<organism evidence="2 3">
    <name type="scientific">Parasponia andersonii</name>
    <name type="common">Sponia andersonii</name>
    <dbReference type="NCBI Taxonomy" id="3476"/>
    <lineage>
        <taxon>Eukaryota</taxon>
        <taxon>Viridiplantae</taxon>
        <taxon>Streptophyta</taxon>
        <taxon>Embryophyta</taxon>
        <taxon>Tracheophyta</taxon>
        <taxon>Spermatophyta</taxon>
        <taxon>Magnoliopsida</taxon>
        <taxon>eudicotyledons</taxon>
        <taxon>Gunneridae</taxon>
        <taxon>Pentapetalae</taxon>
        <taxon>rosids</taxon>
        <taxon>fabids</taxon>
        <taxon>Rosales</taxon>
        <taxon>Cannabaceae</taxon>
        <taxon>Parasponia</taxon>
    </lineage>
</organism>
<protein>
    <submittedName>
        <fullName evidence="2">Uncharacterized protein</fullName>
    </submittedName>
</protein>
<comment type="caution">
    <text evidence="2">The sequence shown here is derived from an EMBL/GenBank/DDBJ whole genome shotgun (WGS) entry which is preliminary data.</text>
</comment>
<name>A0A2P5A6E3_PARAD</name>
<proteinExistence type="predicted"/>
<accession>A0A2P5A6E3</accession>